<accession>X1H1Q1</accession>
<reference evidence="1" key="1">
    <citation type="journal article" date="2014" name="Front. Microbiol.">
        <title>High frequency of phylogenetically diverse reductive dehalogenase-homologous genes in deep subseafloor sedimentary metagenomes.</title>
        <authorList>
            <person name="Kawai M."/>
            <person name="Futagami T."/>
            <person name="Toyoda A."/>
            <person name="Takaki Y."/>
            <person name="Nishi S."/>
            <person name="Hori S."/>
            <person name="Arai W."/>
            <person name="Tsubouchi T."/>
            <person name="Morono Y."/>
            <person name="Uchiyama I."/>
            <person name="Ito T."/>
            <person name="Fujiyama A."/>
            <person name="Inagaki F."/>
            <person name="Takami H."/>
        </authorList>
    </citation>
    <scope>NUCLEOTIDE SEQUENCE</scope>
    <source>
        <strain evidence="1">Expedition CK06-06</strain>
    </source>
</reference>
<sequence length="95" mass="10919">GAVMDGDALKISIRARGDWKGKIIFDSPRHQTIMKMPLDWPRINQFPEWFTAKANKQYIVENLTYNAKTAYTGKQLQQGLTIHLKPGIKQHLIVQ</sequence>
<comment type="caution">
    <text evidence="1">The sequence shown here is derived from an EMBL/GenBank/DDBJ whole genome shotgun (WGS) entry which is preliminary data.</text>
</comment>
<gene>
    <name evidence="1" type="ORF">S03H2_48278</name>
</gene>
<protein>
    <submittedName>
        <fullName evidence="1">Uncharacterized protein</fullName>
    </submittedName>
</protein>
<feature type="non-terminal residue" evidence="1">
    <location>
        <position position="1"/>
    </location>
</feature>
<dbReference type="EMBL" id="BARU01030425">
    <property type="protein sequence ID" value="GAH63362.1"/>
    <property type="molecule type" value="Genomic_DNA"/>
</dbReference>
<dbReference type="AlphaFoldDB" id="X1H1Q1"/>
<organism evidence="1">
    <name type="scientific">marine sediment metagenome</name>
    <dbReference type="NCBI Taxonomy" id="412755"/>
    <lineage>
        <taxon>unclassified sequences</taxon>
        <taxon>metagenomes</taxon>
        <taxon>ecological metagenomes</taxon>
    </lineage>
</organism>
<name>X1H1Q1_9ZZZZ</name>
<evidence type="ECO:0000313" key="1">
    <source>
        <dbReference type="EMBL" id="GAH63362.1"/>
    </source>
</evidence>
<proteinExistence type="predicted"/>